<protein>
    <recommendedName>
        <fullName evidence="3">Protein FAR1-RELATED SEQUENCE</fullName>
    </recommendedName>
</protein>
<organism evidence="1 2">
    <name type="scientific">Carnegiea gigantea</name>
    <dbReference type="NCBI Taxonomy" id="171969"/>
    <lineage>
        <taxon>Eukaryota</taxon>
        <taxon>Viridiplantae</taxon>
        <taxon>Streptophyta</taxon>
        <taxon>Embryophyta</taxon>
        <taxon>Tracheophyta</taxon>
        <taxon>Spermatophyta</taxon>
        <taxon>Magnoliopsida</taxon>
        <taxon>eudicotyledons</taxon>
        <taxon>Gunneridae</taxon>
        <taxon>Pentapetalae</taxon>
        <taxon>Caryophyllales</taxon>
        <taxon>Cactineae</taxon>
        <taxon>Cactaceae</taxon>
        <taxon>Cactoideae</taxon>
        <taxon>Echinocereeae</taxon>
        <taxon>Carnegiea</taxon>
    </lineage>
</organism>
<gene>
    <name evidence="1" type="ORF">Cgig2_024227</name>
</gene>
<name>A0A9Q1K059_9CARY</name>
<evidence type="ECO:0000313" key="2">
    <source>
        <dbReference type="Proteomes" id="UP001153076"/>
    </source>
</evidence>
<keyword evidence="2" id="KW-1185">Reference proteome</keyword>
<evidence type="ECO:0008006" key="3">
    <source>
        <dbReference type="Google" id="ProtNLM"/>
    </source>
</evidence>
<dbReference type="OrthoDB" id="2402896at2759"/>
<dbReference type="AlphaFoldDB" id="A0A9Q1K059"/>
<dbReference type="EMBL" id="JAKOGI010000498">
    <property type="protein sequence ID" value="KAJ8434109.1"/>
    <property type="molecule type" value="Genomic_DNA"/>
</dbReference>
<sequence>MDMTILEDRVKELEDRTVTKTLFDAESLDIVVNEGDEDMSSEYTFLMFEKEFIDGAAYNYKLVESSSCAMSFEVWGVRIARKSHGDEPYEFRHIMFREVKILCFHCLRVLHACYLEQVSDKYITRRWCKGIKDGQNLDLGKSTDKEHMGCFSVWKMQMMRKTNSIITAS</sequence>
<evidence type="ECO:0000313" key="1">
    <source>
        <dbReference type="EMBL" id="KAJ8434109.1"/>
    </source>
</evidence>
<accession>A0A9Q1K059</accession>
<proteinExistence type="predicted"/>
<comment type="caution">
    <text evidence="1">The sequence shown here is derived from an EMBL/GenBank/DDBJ whole genome shotgun (WGS) entry which is preliminary data.</text>
</comment>
<reference evidence="1" key="1">
    <citation type="submission" date="2022-04" db="EMBL/GenBank/DDBJ databases">
        <title>Carnegiea gigantea Genome sequencing and assembly v2.</title>
        <authorList>
            <person name="Copetti D."/>
            <person name="Sanderson M.J."/>
            <person name="Burquez A."/>
            <person name="Wojciechowski M.F."/>
        </authorList>
    </citation>
    <scope>NUCLEOTIDE SEQUENCE</scope>
    <source>
        <strain evidence="1">SGP5-SGP5p</strain>
        <tissue evidence="1">Aerial part</tissue>
    </source>
</reference>
<dbReference type="Proteomes" id="UP001153076">
    <property type="component" value="Unassembled WGS sequence"/>
</dbReference>